<dbReference type="Pfam" id="PF00072">
    <property type="entry name" value="Response_reg"/>
    <property type="match status" value="1"/>
</dbReference>
<protein>
    <recommendedName>
        <fullName evidence="1">Stage 0 sporulation protein A homolog</fullName>
    </recommendedName>
</protein>
<reference evidence="6" key="1">
    <citation type="submission" date="2020-08" db="EMBL/GenBank/DDBJ databases">
        <title>Genome public.</title>
        <authorList>
            <person name="Liu C."/>
            <person name="Sun Q."/>
        </authorList>
    </citation>
    <scope>NUCLEOTIDE SEQUENCE</scope>
    <source>
        <strain evidence="6">NSJ-52</strain>
    </source>
</reference>
<dbReference type="InterPro" id="IPR001789">
    <property type="entry name" value="Sig_transdc_resp-reg_receiver"/>
</dbReference>
<evidence type="ECO:0000256" key="1">
    <source>
        <dbReference type="ARBA" id="ARBA00018672"/>
    </source>
</evidence>
<dbReference type="Gene3D" id="3.40.50.2300">
    <property type="match status" value="1"/>
</dbReference>
<organism evidence="6 7">
    <name type="scientific">Lawsonibacter faecis</name>
    <dbReference type="NCBI Taxonomy" id="2763052"/>
    <lineage>
        <taxon>Bacteria</taxon>
        <taxon>Bacillati</taxon>
        <taxon>Bacillota</taxon>
        <taxon>Clostridia</taxon>
        <taxon>Eubacteriales</taxon>
        <taxon>Oscillospiraceae</taxon>
        <taxon>Lawsonibacter</taxon>
    </lineage>
</organism>
<dbReference type="PROSITE" id="PS50110">
    <property type="entry name" value="RESPONSE_REGULATORY"/>
    <property type="match status" value="1"/>
</dbReference>
<dbReference type="GO" id="GO:0000160">
    <property type="term" value="P:phosphorelay signal transduction system"/>
    <property type="evidence" value="ECO:0007669"/>
    <property type="project" value="InterPro"/>
</dbReference>
<dbReference type="PANTHER" id="PTHR45339:SF3">
    <property type="entry name" value="HISTIDINE KINASE"/>
    <property type="match status" value="1"/>
</dbReference>
<evidence type="ECO:0000313" key="7">
    <source>
        <dbReference type="Proteomes" id="UP000607645"/>
    </source>
</evidence>
<gene>
    <name evidence="6" type="ORF">H8S62_10580</name>
</gene>
<evidence type="ECO:0000256" key="2">
    <source>
        <dbReference type="ARBA" id="ARBA00022553"/>
    </source>
</evidence>
<keyword evidence="7" id="KW-1185">Reference proteome</keyword>
<accession>A0A8J6MD01</accession>
<dbReference type="InterPro" id="IPR011006">
    <property type="entry name" value="CheY-like_superfamily"/>
</dbReference>
<dbReference type="PANTHER" id="PTHR45339">
    <property type="entry name" value="HYBRID SIGNAL TRANSDUCTION HISTIDINE KINASE J"/>
    <property type="match status" value="1"/>
</dbReference>
<name>A0A8J6MD01_9FIRM</name>
<dbReference type="Proteomes" id="UP000607645">
    <property type="component" value="Unassembled WGS sequence"/>
</dbReference>
<evidence type="ECO:0000256" key="3">
    <source>
        <dbReference type="ARBA" id="ARBA00024867"/>
    </source>
</evidence>
<comment type="function">
    <text evidence="3">May play the central regulatory role in sporulation. It may be an element of the effector pathway responsible for the activation of sporulation genes in response to nutritional stress. Spo0A may act in concert with spo0H (a sigma factor) to control the expression of some genes that are critical to the sporulation process.</text>
</comment>
<feature type="domain" description="Response regulatory" evidence="5">
    <location>
        <begin position="1"/>
        <end position="63"/>
    </location>
</feature>
<dbReference type="AlphaFoldDB" id="A0A8J6MD01"/>
<evidence type="ECO:0000313" key="6">
    <source>
        <dbReference type="EMBL" id="MBC5737450.1"/>
    </source>
</evidence>
<dbReference type="CDD" id="cd17546">
    <property type="entry name" value="REC_hyHK_CKI1_RcsC-like"/>
    <property type="match status" value="1"/>
</dbReference>
<feature type="modified residue" description="4-aspartylphosphate" evidence="4">
    <location>
        <position position="2"/>
    </location>
</feature>
<sequence length="63" mass="6913">MDINMPRKDGLTATREIRALNRPDAVAVPILAMTASTFQEDRHRAAACGMSGFLPKPFDVVQL</sequence>
<evidence type="ECO:0000259" key="5">
    <source>
        <dbReference type="PROSITE" id="PS50110"/>
    </source>
</evidence>
<comment type="caution">
    <text evidence="6">The sequence shown here is derived from an EMBL/GenBank/DDBJ whole genome shotgun (WGS) entry which is preliminary data.</text>
</comment>
<evidence type="ECO:0000256" key="4">
    <source>
        <dbReference type="PROSITE-ProRule" id="PRU00169"/>
    </source>
</evidence>
<dbReference type="SUPFAM" id="SSF52172">
    <property type="entry name" value="CheY-like"/>
    <property type="match status" value="1"/>
</dbReference>
<proteinExistence type="predicted"/>
<dbReference type="EMBL" id="JACOPQ010000007">
    <property type="protein sequence ID" value="MBC5737450.1"/>
    <property type="molecule type" value="Genomic_DNA"/>
</dbReference>
<keyword evidence="2 4" id="KW-0597">Phosphoprotein</keyword>